<evidence type="ECO:0000313" key="24">
    <source>
        <dbReference type="Proteomes" id="UP000390763"/>
    </source>
</evidence>
<sequence>MSDRLTIEQRHNNMAAIRGRDTKPEILVRKFLWSRGFRYRLNHPRLPGKPDIVLRKYRTCILVNGCFWHGHEGCKYYVVPKSNTGFWMEKIRRNRERDHEVLHRLAEMGWHTIVIWECELKPAVREKTLESLAFTLNHIYLEDHHIRRYELPEEVPEMVAEPEAERREE</sequence>
<dbReference type="Proteomes" id="UP000420635">
    <property type="component" value="Unassembled WGS sequence"/>
</dbReference>
<gene>
    <name evidence="13" type="primary">vsr</name>
    <name evidence="19" type="ORF">DW064_10695</name>
    <name evidence="18" type="ORF">DW250_00915</name>
    <name evidence="17" type="ORF">DWV60_00270</name>
    <name evidence="16" type="ORF">DXC61_02320</name>
    <name evidence="14" type="ORF">F7D59_11150</name>
    <name evidence="15" type="ORF">F7D62_06650</name>
    <name evidence="12" type="ORF">F7D71_15935</name>
    <name evidence="13" type="ORF">F7D74_03035</name>
    <name evidence="11" type="ORF">F7D90_07560</name>
    <name evidence="7" type="ORF">KSW80_14075</name>
    <name evidence="8" type="ORF">NND11_01470</name>
    <name evidence="10" type="ORF">ONS98_09410</name>
    <name evidence="9" type="ORF">ONT05_03735</name>
</gene>
<dbReference type="RefSeq" id="WP_006847330.1">
    <property type="nucleotide sequence ID" value="NZ_CATKVS010000005.1"/>
</dbReference>
<evidence type="ECO:0000313" key="20">
    <source>
        <dbReference type="Proteomes" id="UP000261187"/>
    </source>
</evidence>
<evidence type="ECO:0000313" key="25">
    <source>
        <dbReference type="Proteomes" id="UP000420635"/>
    </source>
</evidence>
<reference evidence="13" key="6">
    <citation type="submission" date="2022-12" db="EMBL/GenBank/DDBJ databases">
        <title>Distinct polysaccharide growth profiles of human intestinal Prevotella copri isolates.</title>
        <authorList>
            <person name="Fehlner-Peach H."/>
            <person name="Magnabosco C."/>
            <person name="Raghavan V."/>
            <person name="Scher J.U."/>
            <person name="Tett A."/>
            <person name="Cox L.M."/>
            <person name="Gottsegen C."/>
            <person name="Watters A."/>
            <person name="Wiltshire- Gordon J.D."/>
            <person name="Segata N."/>
            <person name="Bonneau R."/>
            <person name="Littman D.R."/>
        </authorList>
    </citation>
    <scope>NUCLEOTIDE SEQUENCE</scope>
    <source>
        <strain evidence="12 28">BU41712</strain>
        <strain evidence="13">IAA108</strain>
        <strain evidence="24">iAK279</strain>
        <strain evidence="15">IAK279</strain>
        <strain evidence="26">iAP146</strain>
        <strain evidence="11">IAP146</strain>
        <strain evidence="14">IP54</strain>
        <strain evidence="25">iP54</strain>
    </source>
</reference>
<reference evidence="9" key="5">
    <citation type="submission" date="2022-11" db="EMBL/GenBank/DDBJ databases">
        <title>Genomic repertoires linked with pathogenic potency of arthritogenic Prevotella copri isolated from the gut of rheumatoid arthritis patients.</title>
        <authorList>
            <person name="Nii T."/>
            <person name="Maeda Y."/>
            <person name="Motooka D."/>
            <person name="Naito M."/>
            <person name="Matsumoto Y."/>
            <person name="Ogawa T."/>
            <person name="Oguro-Igashira E."/>
            <person name="Kishikawa T."/>
            <person name="Yamashita M."/>
            <person name="Koizumi S."/>
            <person name="Kurakawa T."/>
            <person name="Okumura R."/>
            <person name="Kayama H."/>
            <person name="Murakami M."/>
            <person name="Sakaguchi T."/>
            <person name="Das B."/>
            <person name="Nakamura S."/>
            <person name="Okada Y."/>
            <person name="Kumanogoh A."/>
            <person name="Takeda K."/>
        </authorList>
    </citation>
    <scope>NUCLEOTIDE SEQUENCE</scope>
    <source>
        <strain evidence="9">N016-13</strain>
        <strain evidence="10">RA-N001-16</strain>
    </source>
</reference>
<evidence type="ECO:0000313" key="27">
    <source>
        <dbReference type="Proteomes" id="UP000421408"/>
    </source>
</evidence>
<dbReference type="Proteomes" id="UP000421408">
    <property type="component" value="Unassembled WGS sequence"/>
</dbReference>
<evidence type="ECO:0000256" key="2">
    <source>
        <dbReference type="ARBA" id="ARBA00022759"/>
    </source>
</evidence>
<evidence type="ECO:0000313" key="9">
    <source>
        <dbReference type="EMBL" id="MCW4092677.1"/>
    </source>
</evidence>
<reference evidence="27" key="2">
    <citation type="submission" date="2019-09" db="EMBL/GenBank/DDBJ databases">
        <title>Distinct polysaccharide growth profiles of human intestinal Prevotella copri isolates.</title>
        <authorList>
            <person name="Fehlner-Peach H."/>
            <person name="Magnabosco C."/>
            <person name="Raghavan V."/>
            <person name="Scher J.U."/>
            <person name="Tett A."/>
            <person name="Cox L.M."/>
            <person name="Gottsegen C."/>
            <person name="Watters A."/>
            <person name="Wiltshire- Gordon J.D."/>
            <person name="Segata N."/>
            <person name="Bonneau R."/>
            <person name="Littman D.R."/>
        </authorList>
    </citation>
    <scope>NUCLEOTIDE SEQUENCE [LARGE SCALE GENOMIC DNA]</scope>
    <source>
        <strain evidence="27">iAA108</strain>
    </source>
</reference>
<dbReference type="EMBL" id="QRIN01000002">
    <property type="protein sequence ID" value="RHG69357.1"/>
    <property type="molecule type" value="Genomic_DNA"/>
</dbReference>
<evidence type="ECO:0000313" key="17">
    <source>
        <dbReference type="EMBL" id="RGW70984.1"/>
    </source>
</evidence>
<evidence type="ECO:0000313" key="18">
    <source>
        <dbReference type="EMBL" id="RHG69357.1"/>
    </source>
</evidence>
<dbReference type="EMBL" id="JAHOEP010000060">
    <property type="protein sequence ID" value="MBV3409507.1"/>
    <property type="molecule type" value="Genomic_DNA"/>
</dbReference>
<evidence type="ECO:0000256" key="6">
    <source>
        <dbReference type="ARBA" id="ARBA00029466"/>
    </source>
</evidence>
<keyword evidence="5" id="KW-0234">DNA repair</keyword>
<evidence type="ECO:0000313" key="14">
    <source>
        <dbReference type="EMBL" id="MQN90383.1"/>
    </source>
</evidence>
<evidence type="ECO:0000313" key="15">
    <source>
        <dbReference type="EMBL" id="MQO03789.1"/>
    </source>
</evidence>
<dbReference type="GO" id="GO:0006298">
    <property type="term" value="P:mismatch repair"/>
    <property type="evidence" value="ECO:0007669"/>
    <property type="project" value="InterPro"/>
</dbReference>
<reference evidence="8" key="4">
    <citation type="submission" date="2022-07" db="EMBL/GenBank/DDBJ databases">
        <title>Prevotella copri.</title>
        <authorList>
            <person name="Yang C."/>
        </authorList>
    </citation>
    <scope>NUCLEOTIDE SEQUENCE</scope>
    <source>
        <strain evidence="8">HF88</strain>
    </source>
</reference>
<organism evidence="13 27">
    <name type="scientific">Segatella copri</name>
    <dbReference type="NCBI Taxonomy" id="165179"/>
    <lineage>
        <taxon>Bacteria</taxon>
        <taxon>Pseudomonadati</taxon>
        <taxon>Bacteroidota</taxon>
        <taxon>Bacteroidia</taxon>
        <taxon>Bacteroidales</taxon>
        <taxon>Prevotellaceae</taxon>
        <taxon>Segatella</taxon>
    </lineage>
</organism>
<evidence type="ECO:0000313" key="8">
    <source>
        <dbReference type="EMBL" id="MCP9500230.1"/>
    </source>
</evidence>
<dbReference type="GO" id="GO:0004519">
    <property type="term" value="F:endonuclease activity"/>
    <property type="evidence" value="ECO:0007669"/>
    <property type="project" value="UniProtKB-KW"/>
</dbReference>
<reference evidence="20 21" key="1">
    <citation type="submission" date="2018-08" db="EMBL/GenBank/DDBJ databases">
        <title>A genome reference for cultivated species of the human gut microbiota.</title>
        <authorList>
            <person name="Zou Y."/>
            <person name="Xue W."/>
            <person name="Luo G."/>
        </authorList>
    </citation>
    <scope>NUCLEOTIDE SEQUENCE [LARGE SCALE GENOMIC DNA]</scope>
    <source>
        <strain evidence="17 22">AF11-14</strain>
        <strain evidence="19 21">AF43-2</strain>
        <strain evidence="18 23">AM22-1</strain>
        <strain evidence="16 20">TF06-40</strain>
    </source>
</reference>
<dbReference type="Proteomes" id="UP000390763">
    <property type="component" value="Unassembled WGS sequence"/>
</dbReference>
<dbReference type="AlphaFoldDB" id="A0A3E4SL24"/>
<evidence type="ECO:0000313" key="13">
    <source>
        <dbReference type="EMBL" id="MQN82984.1"/>
    </source>
</evidence>
<evidence type="ECO:0000256" key="1">
    <source>
        <dbReference type="ARBA" id="ARBA00022722"/>
    </source>
</evidence>
<dbReference type="EMBL" id="QSSA01000004">
    <property type="protein sequence ID" value="RGL63483.1"/>
    <property type="molecule type" value="Genomic_DNA"/>
</dbReference>
<evidence type="ECO:0000313" key="16">
    <source>
        <dbReference type="EMBL" id="RGL63483.1"/>
    </source>
</evidence>
<keyword evidence="3" id="KW-0227">DNA damage</keyword>
<dbReference type="SUPFAM" id="SSF52980">
    <property type="entry name" value="Restriction endonuclease-like"/>
    <property type="match status" value="1"/>
</dbReference>
<dbReference type="EMBL" id="VZBQ01000120">
    <property type="protein sequence ID" value="MQN90383.1"/>
    <property type="molecule type" value="Genomic_DNA"/>
</dbReference>
<reference evidence="7" key="3">
    <citation type="submission" date="2021-06" db="EMBL/GenBank/DDBJ databases">
        <title>Collection of gut derived symbiotic bacterial strains cultured from healthy donors.</title>
        <authorList>
            <person name="Lin H."/>
            <person name="Littmann E."/>
            <person name="Pamer E.G."/>
        </authorList>
    </citation>
    <scope>NUCLEOTIDE SEQUENCE</scope>
    <source>
        <strain evidence="7">MSK.21.60</strain>
    </source>
</reference>
<dbReference type="EMBL" id="VZBT01000054">
    <property type="protein sequence ID" value="MQO03789.1"/>
    <property type="molecule type" value="Genomic_DNA"/>
</dbReference>
<evidence type="ECO:0000313" key="28">
    <source>
        <dbReference type="Proteomes" id="UP000423156"/>
    </source>
</evidence>
<dbReference type="GO" id="GO:0016787">
    <property type="term" value="F:hydrolase activity"/>
    <property type="evidence" value="ECO:0007669"/>
    <property type="project" value="UniProtKB-KW"/>
</dbReference>
<dbReference type="Proteomes" id="UP000284562">
    <property type="component" value="Unassembled WGS sequence"/>
</dbReference>
<evidence type="ECO:0000256" key="4">
    <source>
        <dbReference type="ARBA" id="ARBA00022801"/>
    </source>
</evidence>
<dbReference type="EMBL" id="JANDXR010000001">
    <property type="protein sequence ID" value="MCP9500230.1"/>
    <property type="molecule type" value="Genomic_DNA"/>
</dbReference>
<dbReference type="EMBL" id="VZCC01000011">
    <property type="protein sequence ID" value="MQN82984.1"/>
    <property type="molecule type" value="Genomic_DNA"/>
</dbReference>
<dbReference type="EMBL" id="VZCR01000047">
    <property type="protein sequence ID" value="MQN31810.1"/>
    <property type="molecule type" value="Genomic_DNA"/>
</dbReference>
<dbReference type="InterPro" id="IPR011335">
    <property type="entry name" value="Restrct_endonuc-II-like"/>
</dbReference>
<dbReference type="Proteomes" id="UP000261187">
    <property type="component" value="Unassembled WGS sequence"/>
</dbReference>
<evidence type="ECO:0000313" key="10">
    <source>
        <dbReference type="EMBL" id="MCW4165430.1"/>
    </source>
</evidence>
<dbReference type="Proteomes" id="UP001209476">
    <property type="component" value="Unassembled WGS sequence"/>
</dbReference>
<dbReference type="Proteomes" id="UP000286501">
    <property type="component" value="Unassembled WGS sequence"/>
</dbReference>
<proteinExistence type="inferred from homology"/>
<evidence type="ECO:0000256" key="5">
    <source>
        <dbReference type="ARBA" id="ARBA00023204"/>
    </source>
</evidence>
<evidence type="ECO:0000313" key="22">
    <source>
        <dbReference type="Proteomes" id="UP000286077"/>
    </source>
</evidence>
<comment type="caution">
    <text evidence="13">The sequence shown here is derived from an EMBL/GenBank/DDBJ whole genome shotgun (WGS) entry which is preliminary data.</text>
</comment>
<name>A0A3E4SL24_9BACT</name>
<evidence type="ECO:0000256" key="3">
    <source>
        <dbReference type="ARBA" id="ARBA00022763"/>
    </source>
</evidence>
<dbReference type="EMBL" id="JAPDUS010000004">
    <property type="protein sequence ID" value="MCW4092677.1"/>
    <property type="molecule type" value="Genomic_DNA"/>
</dbReference>
<evidence type="ECO:0000313" key="7">
    <source>
        <dbReference type="EMBL" id="MBV3409507.1"/>
    </source>
</evidence>
<evidence type="ECO:0000313" key="11">
    <source>
        <dbReference type="EMBL" id="MQN31810.1"/>
    </source>
</evidence>
<accession>A0A3E4SL24</accession>
<keyword evidence="2 13" id="KW-0255">Endonuclease</keyword>
<dbReference type="EMBL" id="QSAQ01000001">
    <property type="protein sequence ID" value="RGW70984.1"/>
    <property type="molecule type" value="Genomic_DNA"/>
</dbReference>
<keyword evidence="1" id="KW-0540">Nuclease</keyword>
<evidence type="ECO:0000313" key="21">
    <source>
        <dbReference type="Proteomes" id="UP000284562"/>
    </source>
</evidence>
<dbReference type="EMBL" id="VZBZ01000178">
    <property type="protein sequence ID" value="MQN79316.1"/>
    <property type="molecule type" value="Genomic_DNA"/>
</dbReference>
<dbReference type="Proteomes" id="UP000286077">
    <property type="component" value="Unassembled WGS sequence"/>
</dbReference>
<protein>
    <submittedName>
        <fullName evidence="13">DNA mismatch endonuclease Vsr</fullName>
    </submittedName>
    <submittedName>
        <fullName evidence="7">Very short patch repair endonuclease</fullName>
    </submittedName>
</protein>
<comment type="similarity">
    <text evidence="6">Belongs to the Vsr family.</text>
</comment>
<dbReference type="Gene3D" id="3.40.960.10">
    <property type="entry name" value="VSR Endonuclease"/>
    <property type="match status" value="1"/>
</dbReference>
<dbReference type="NCBIfam" id="TIGR00632">
    <property type="entry name" value="vsr"/>
    <property type="match status" value="1"/>
</dbReference>
<dbReference type="Proteomes" id="UP000420707">
    <property type="component" value="Unassembled WGS sequence"/>
</dbReference>
<evidence type="ECO:0000313" key="23">
    <source>
        <dbReference type="Proteomes" id="UP000286501"/>
    </source>
</evidence>
<dbReference type="Proteomes" id="UP000423156">
    <property type="component" value="Unassembled WGS sequence"/>
</dbReference>
<evidence type="ECO:0000313" key="12">
    <source>
        <dbReference type="EMBL" id="MQN79316.1"/>
    </source>
</evidence>
<dbReference type="Proteomes" id="UP001206014">
    <property type="component" value="Unassembled WGS sequence"/>
</dbReference>
<dbReference type="Proteomes" id="UP001196316">
    <property type="component" value="Unassembled WGS sequence"/>
</dbReference>
<evidence type="ECO:0000313" key="26">
    <source>
        <dbReference type="Proteomes" id="UP000420707"/>
    </source>
</evidence>
<dbReference type="EMBL" id="JAPDUM010000001">
    <property type="protein sequence ID" value="MCW4165430.1"/>
    <property type="molecule type" value="Genomic_DNA"/>
</dbReference>
<keyword evidence="4" id="KW-0378">Hydrolase</keyword>
<dbReference type="CDD" id="cd00221">
    <property type="entry name" value="Vsr"/>
    <property type="match status" value="1"/>
</dbReference>
<evidence type="ECO:0000313" key="19">
    <source>
        <dbReference type="EMBL" id="RHK47735.1"/>
    </source>
</evidence>
<dbReference type="GeneID" id="69848845"/>
<dbReference type="EMBL" id="QRNN01000044">
    <property type="protein sequence ID" value="RHK47735.1"/>
    <property type="molecule type" value="Genomic_DNA"/>
</dbReference>
<dbReference type="Proteomes" id="UP001209074">
    <property type="component" value="Unassembled WGS sequence"/>
</dbReference>
<dbReference type="Pfam" id="PF03852">
    <property type="entry name" value="Vsr"/>
    <property type="match status" value="1"/>
</dbReference>
<dbReference type="InterPro" id="IPR004603">
    <property type="entry name" value="DNA_mismatch_endonuc_vsr"/>
</dbReference>